<sequence>MAAHRYYGSELRPNSGKRMVNSETATSCPFATSFNDSPGPAARLSRSPGQIRPRTAATPWATGMASSDVAVQQFTHSRKGAGSLKVQRPWAPSAAPYATENKVADIFVEPVVKSHLENIARKRHVPGHQDPYRPSTGGVPYGREDNYEEIKPHMPSRGPNPKRDPYKSEMAPWSNPNNMYEQSRNGKRTAVEKFVDGRPQSAKERRQVYGQELLQQIRTREAARAQEVIDTRLSERKSMSLKSVSGLTRGIGERKPWI</sequence>
<dbReference type="AlphaFoldDB" id="A0A7S0RGT5"/>
<name>A0A7S0RGT5_9CHLO</name>
<evidence type="ECO:0000256" key="1">
    <source>
        <dbReference type="SAM" id="MobiDB-lite"/>
    </source>
</evidence>
<feature type="compositionally biased region" description="Polar residues" evidence="1">
    <location>
        <begin position="174"/>
        <end position="183"/>
    </location>
</feature>
<dbReference type="EMBL" id="HBFA01026676">
    <property type="protein sequence ID" value="CAD8677342.1"/>
    <property type="molecule type" value="Transcribed_RNA"/>
</dbReference>
<feature type="compositionally biased region" description="Polar residues" evidence="1">
    <location>
        <begin position="21"/>
        <end position="36"/>
    </location>
</feature>
<feature type="region of interest" description="Disordered" evidence="1">
    <location>
        <begin position="1"/>
        <end position="64"/>
    </location>
</feature>
<reference evidence="2" key="1">
    <citation type="submission" date="2021-01" db="EMBL/GenBank/DDBJ databases">
        <authorList>
            <person name="Corre E."/>
            <person name="Pelletier E."/>
            <person name="Niang G."/>
            <person name="Scheremetjew M."/>
            <person name="Finn R."/>
            <person name="Kale V."/>
            <person name="Holt S."/>
            <person name="Cochrane G."/>
            <person name="Meng A."/>
            <person name="Brown T."/>
            <person name="Cohen L."/>
        </authorList>
    </citation>
    <scope>NUCLEOTIDE SEQUENCE</scope>
    <source>
        <strain evidence="2">CCMP722</strain>
    </source>
</reference>
<accession>A0A7S0RGT5</accession>
<protein>
    <submittedName>
        <fullName evidence="2">Uncharacterized protein</fullName>
    </submittedName>
</protein>
<feature type="region of interest" description="Disordered" evidence="1">
    <location>
        <begin position="125"/>
        <end position="183"/>
    </location>
</feature>
<gene>
    <name evidence="2" type="ORF">POBO1169_LOCUS13573</name>
</gene>
<proteinExistence type="predicted"/>
<evidence type="ECO:0000313" key="2">
    <source>
        <dbReference type="EMBL" id="CAD8677342.1"/>
    </source>
</evidence>
<feature type="compositionally biased region" description="Basic and acidic residues" evidence="1">
    <location>
        <begin position="142"/>
        <end position="152"/>
    </location>
</feature>
<organism evidence="2">
    <name type="scientific">Pyramimonas obovata</name>
    <dbReference type="NCBI Taxonomy" id="1411642"/>
    <lineage>
        <taxon>Eukaryota</taxon>
        <taxon>Viridiplantae</taxon>
        <taxon>Chlorophyta</taxon>
        <taxon>Pyramimonadophyceae</taxon>
        <taxon>Pyramimonadales</taxon>
        <taxon>Pyramimonadaceae</taxon>
        <taxon>Pyramimonas</taxon>
        <taxon>Pyramimonas incertae sedis</taxon>
    </lineage>
</organism>